<accession>A0A5D4R234</accession>
<evidence type="ECO:0000313" key="1">
    <source>
        <dbReference type="EMBL" id="TYS45445.1"/>
    </source>
</evidence>
<dbReference type="Pfam" id="PF10970">
    <property type="entry name" value="GerPE"/>
    <property type="match status" value="1"/>
</dbReference>
<protein>
    <submittedName>
        <fullName evidence="1">Spore germination protein GerPE</fullName>
    </submittedName>
</protein>
<reference evidence="1 2" key="1">
    <citation type="submission" date="2019-08" db="EMBL/GenBank/DDBJ databases">
        <title>Bacillus genomes from the desert of Cuatro Cienegas, Coahuila.</title>
        <authorList>
            <person name="Olmedo-Alvarez G."/>
        </authorList>
    </citation>
    <scope>NUCLEOTIDE SEQUENCE [LARGE SCALE GENOMIC DNA]</scope>
    <source>
        <strain evidence="1 2">CH446_14T</strain>
    </source>
</reference>
<dbReference type="EMBL" id="VTER01000011">
    <property type="protein sequence ID" value="TYS45445.1"/>
    <property type="molecule type" value="Genomic_DNA"/>
</dbReference>
<dbReference type="RefSeq" id="WP_148976427.1">
    <property type="nucleotide sequence ID" value="NZ_JBNIKT010000002.1"/>
</dbReference>
<dbReference type="Proteomes" id="UP000322139">
    <property type="component" value="Unassembled WGS sequence"/>
</dbReference>
<comment type="caution">
    <text evidence="1">The sequence shown here is derived from an EMBL/GenBank/DDBJ whole genome shotgun (WGS) entry which is preliminary data.</text>
</comment>
<organism evidence="1 2">
    <name type="scientific">Bacillus infantis</name>
    <dbReference type="NCBI Taxonomy" id="324767"/>
    <lineage>
        <taxon>Bacteria</taxon>
        <taxon>Bacillati</taxon>
        <taxon>Bacillota</taxon>
        <taxon>Bacilli</taxon>
        <taxon>Bacillales</taxon>
        <taxon>Bacillaceae</taxon>
        <taxon>Bacillus</taxon>
    </lineage>
</organism>
<name>A0A5D4R234_9BACI</name>
<proteinExistence type="predicted"/>
<gene>
    <name evidence="1" type="ORF">FZD51_20330</name>
</gene>
<evidence type="ECO:0000313" key="2">
    <source>
        <dbReference type="Proteomes" id="UP000322139"/>
    </source>
</evidence>
<sequence>MLQRTSIVNKLNVDTVSFSSILQVGDSEYIQGFSRALAVQRQAEIFIANEGRYSDYSIFTEPLPLPALEDPLQMYVHQGKPAIKVDSIDIIGISASSLVHIGNSGHVSMESRVKHIRQLLPLQET</sequence>
<dbReference type="InterPro" id="IPR024496">
    <property type="entry name" value="Spore_germ_GerPE"/>
</dbReference>
<dbReference type="AlphaFoldDB" id="A0A5D4R234"/>